<feature type="transmembrane region" description="Helical" evidence="1">
    <location>
        <begin position="78"/>
        <end position="97"/>
    </location>
</feature>
<dbReference type="EMBL" id="MTBP01000001">
    <property type="protein sequence ID" value="POM27229.1"/>
    <property type="molecule type" value="Genomic_DNA"/>
</dbReference>
<evidence type="ECO:0000313" key="3">
    <source>
        <dbReference type="Proteomes" id="UP000242367"/>
    </source>
</evidence>
<organism evidence="2 3">
    <name type="scientific">Actinomadura rubteroloni</name>
    <dbReference type="NCBI Taxonomy" id="1926885"/>
    <lineage>
        <taxon>Bacteria</taxon>
        <taxon>Bacillati</taxon>
        <taxon>Actinomycetota</taxon>
        <taxon>Actinomycetes</taxon>
        <taxon>Streptosporangiales</taxon>
        <taxon>Thermomonosporaceae</taxon>
        <taxon>Actinomadura</taxon>
    </lineage>
</organism>
<sequence>MFRNACFRVGRVTQRSSPGGSVPDPRGAAALRFVCELIAWVAAPWALAPVSVPLAVLSVVVLIGLPTLFGTPGDKARTIVAVPGWATIALVVLQLAVAAVAPWFAWPVPVAVLATVLAGAAAVAEIPRWRALARR</sequence>
<keyword evidence="1" id="KW-0812">Transmembrane</keyword>
<keyword evidence="3" id="KW-1185">Reference proteome</keyword>
<proteinExistence type="predicted"/>
<reference evidence="2 3" key="1">
    <citation type="journal article" date="2017" name="Chemistry">
        <title>Isolation, Biosynthesis and Chemical Modifications of Rubterolones A-F: Rare Tropolone Alkaloids from Actinomadura sp. 5-2.</title>
        <authorList>
            <person name="Guo H."/>
            <person name="Benndorf R."/>
            <person name="Leichnitz D."/>
            <person name="Klassen J.L."/>
            <person name="Vollmers J."/>
            <person name="Gorls H."/>
            <person name="Steinacker M."/>
            <person name="Weigel C."/>
            <person name="Dahse H.M."/>
            <person name="Kaster A.K."/>
            <person name="de Beer Z.W."/>
            <person name="Poulsen M."/>
            <person name="Beemelmanns C."/>
        </authorList>
    </citation>
    <scope>NUCLEOTIDE SEQUENCE [LARGE SCALE GENOMIC DNA]</scope>
    <source>
        <strain evidence="2 3">5-2</strain>
    </source>
</reference>
<name>A0A2P4UQC5_9ACTN</name>
<feature type="transmembrane region" description="Helical" evidence="1">
    <location>
        <begin position="103"/>
        <end position="126"/>
    </location>
</feature>
<dbReference type="AlphaFoldDB" id="A0A2P4UQC5"/>
<keyword evidence="1" id="KW-1133">Transmembrane helix</keyword>
<comment type="caution">
    <text evidence="2">The sequence shown here is derived from an EMBL/GenBank/DDBJ whole genome shotgun (WGS) entry which is preliminary data.</text>
</comment>
<gene>
    <name evidence="2" type="ORF">BTM25_16400</name>
</gene>
<accession>A0A2P4UQC5</accession>
<evidence type="ECO:0000313" key="2">
    <source>
        <dbReference type="EMBL" id="POM27229.1"/>
    </source>
</evidence>
<protein>
    <submittedName>
        <fullName evidence="2">Uncharacterized protein</fullName>
    </submittedName>
</protein>
<evidence type="ECO:0000256" key="1">
    <source>
        <dbReference type="SAM" id="Phobius"/>
    </source>
</evidence>
<dbReference type="Proteomes" id="UP000242367">
    <property type="component" value="Unassembled WGS sequence"/>
</dbReference>
<feature type="transmembrane region" description="Helical" evidence="1">
    <location>
        <begin position="54"/>
        <end position="71"/>
    </location>
</feature>
<keyword evidence="1" id="KW-0472">Membrane</keyword>